<dbReference type="InterPro" id="IPR021695">
    <property type="entry name" value="Phage_KPP10_Orf10"/>
</dbReference>
<keyword evidence="2" id="KW-1185">Reference proteome</keyword>
<protein>
    <submittedName>
        <fullName evidence="1">DUF3277 family protein</fullName>
    </submittedName>
</protein>
<organism evidence="1 2">
    <name type="scientific">Clostridium brassicae</name>
    <dbReference type="NCBI Taxonomy" id="2999072"/>
    <lineage>
        <taxon>Bacteria</taxon>
        <taxon>Bacillati</taxon>
        <taxon>Bacillota</taxon>
        <taxon>Clostridia</taxon>
        <taxon>Eubacteriales</taxon>
        <taxon>Clostridiaceae</taxon>
        <taxon>Clostridium</taxon>
    </lineage>
</organism>
<reference evidence="1" key="1">
    <citation type="submission" date="2022-12" db="EMBL/GenBank/DDBJ databases">
        <title>Clostridium sp. nov., isolated from industrial wastewater.</title>
        <authorList>
            <person name="Jiayan W."/>
        </authorList>
    </citation>
    <scope>NUCLEOTIDE SEQUENCE</scope>
    <source>
        <strain evidence="1">ZC22-4</strain>
    </source>
</reference>
<dbReference type="Proteomes" id="UP001144612">
    <property type="component" value="Unassembled WGS sequence"/>
</dbReference>
<accession>A0ABT4D895</accession>
<dbReference type="Pfam" id="PF11681">
    <property type="entry name" value="Phage_Tube_PhiTE"/>
    <property type="match status" value="1"/>
</dbReference>
<evidence type="ECO:0000313" key="2">
    <source>
        <dbReference type="Proteomes" id="UP001144612"/>
    </source>
</evidence>
<evidence type="ECO:0000313" key="1">
    <source>
        <dbReference type="EMBL" id="MCY6957888.1"/>
    </source>
</evidence>
<name>A0ABT4D895_9CLOT</name>
<sequence length="138" mass="14834">MARPYDFNLVNLIVNYSGGQEYITGFSNGSEITVARNSDKYTPHVGAKGDTSYAKTNDNSGTIVFTLKHDSPSNKLLSLLAKSDDTFTTQLVDGNDIGKAKAGGGECVIMKPADMPRGAEIGEREWTIAVPNLDMADE</sequence>
<dbReference type="NCBIfam" id="NF047581">
    <property type="entry name" value="gp105_phage_fam"/>
    <property type="match status" value="1"/>
</dbReference>
<dbReference type="EMBL" id="JAPQFJ010000003">
    <property type="protein sequence ID" value="MCY6957888.1"/>
    <property type="molecule type" value="Genomic_DNA"/>
</dbReference>
<proteinExistence type="predicted"/>
<gene>
    <name evidence="1" type="ORF">OW729_04630</name>
</gene>
<comment type="caution">
    <text evidence="1">The sequence shown here is derived from an EMBL/GenBank/DDBJ whole genome shotgun (WGS) entry which is preliminary data.</text>
</comment>
<dbReference type="RefSeq" id="WP_268060290.1">
    <property type="nucleotide sequence ID" value="NZ_JAPQFJ010000003.1"/>
</dbReference>